<feature type="compositionally biased region" description="Polar residues" evidence="1">
    <location>
        <begin position="37"/>
        <end position="49"/>
    </location>
</feature>
<reference evidence="2 3" key="1">
    <citation type="submission" date="2024-02" db="EMBL/GenBank/DDBJ databases">
        <title>Discinaceae phylogenomics.</title>
        <authorList>
            <person name="Dirks A.C."/>
            <person name="James T.Y."/>
        </authorList>
    </citation>
    <scope>NUCLEOTIDE SEQUENCE [LARGE SCALE GENOMIC DNA]</scope>
    <source>
        <strain evidence="2 3">ACD0624</strain>
    </source>
</reference>
<evidence type="ECO:0000313" key="3">
    <source>
        <dbReference type="Proteomes" id="UP001447188"/>
    </source>
</evidence>
<evidence type="ECO:0000313" key="2">
    <source>
        <dbReference type="EMBL" id="KAL0633271.1"/>
    </source>
</evidence>
<accession>A0ABR3GBU4</accession>
<feature type="compositionally biased region" description="Polar residues" evidence="1">
    <location>
        <begin position="58"/>
        <end position="76"/>
    </location>
</feature>
<dbReference type="Proteomes" id="UP001447188">
    <property type="component" value="Unassembled WGS sequence"/>
</dbReference>
<keyword evidence="3" id="KW-1185">Reference proteome</keyword>
<evidence type="ECO:0000256" key="1">
    <source>
        <dbReference type="SAM" id="MobiDB-lite"/>
    </source>
</evidence>
<organism evidence="2 3">
    <name type="scientific">Discina gigas</name>
    <dbReference type="NCBI Taxonomy" id="1032678"/>
    <lineage>
        <taxon>Eukaryota</taxon>
        <taxon>Fungi</taxon>
        <taxon>Dikarya</taxon>
        <taxon>Ascomycota</taxon>
        <taxon>Pezizomycotina</taxon>
        <taxon>Pezizomycetes</taxon>
        <taxon>Pezizales</taxon>
        <taxon>Discinaceae</taxon>
        <taxon>Discina</taxon>
    </lineage>
</organism>
<gene>
    <name evidence="2" type="ORF">Q9L58_007824</name>
</gene>
<proteinExistence type="predicted"/>
<sequence>MRIEIVNLGTGRTERGSERSRPKRPQAPEDHEYDPSTRGSPTGLTSPQASGPHDETSNHFTSTSSGKPHTGPVTTERSLKDHVAVMTDGKTRFVAKLFLRYMNTLW</sequence>
<comment type="caution">
    <text evidence="2">The sequence shown here is derived from an EMBL/GenBank/DDBJ whole genome shotgun (WGS) entry which is preliminary data.</text>
</comment>
<feature type="compositionally biased region" description="Basic and acidic residues" evidence="1">
    <location>
        <begin position="12"/>
        <end position="35"/>
    </location>
</feature>
<dbReference type="EMBL" id="JBBBZM010000131">
    <property type="protein sequence ID" value="KAL0633271.1"/>
    <property type="molecule type" value="Genomic_DNA"/>
</dbReference>
<protein>
    <submittedName>
        <fullName evidence="2">Uncharacterized protein</fullName>
    </submittedName>
</protein>
<feature type="region of interest" description="Disordered" evidence="1">
    <location>
        <begin position="1"/>
        <end position="80"/>
    </location>
</feature>
<name>A0ABR3GBU4_9PEZI</name>